<dbReference type="RefSeq" id="XP_039134327.1">
    <property type="nucleotide sequence ID" value="XM_039278393.1"/>
</dbReference>
<dbReference type="GeneID" id="120271715"/>
<dbReference type="PANTHER" id="PTHR14190">
    <property type="entry name" value="SUPPRESSOR OF ACTIN MUTATIONS 2/VACUOLAR PROTEIN SORTING 52"/>
    <property type="match status" value="1"/>
</dbReference>
<dbReference type="GO" id="GO:0006896">
    <property type="term" value="P:Golgi to vacuole transport"/>
    <property type="evidence" value="ECO:0007669"/>
    <property type="project" value="TreeGrafter"/>
</dbReference>
<dbReference type="GO" id="GO:0032456">
    <property type="term" value="P:endocytic recycling"/>
    <property type="evidence" value="ECO:0007669"/>
    <property type="project" value="TreeGrafter"/>
</dbReference>
<dbReference type="PANTHER" id="PTHR14190:SF7">
    <property type="entry name" value="VACUOLAR PROTEIN SORTING-ASSOCIATED PROTEIN 52 HOMOLOG"/>
    <property type="match status" value="1"/>
</dbReference>
<dbReference type="InterPro" id="IPR048319">
    <property type="entry name" value="Vps52_CC"/>
</dbReference>
<accession>A0AB40C3X7</accession>
<dbReference type="AlphaFoldDB" id="A0AB40C3X7"/>
<feature type="domain" description="Vps52 coiled-coil" evidence="1">
    <location>
        <begin position="37"/>
        <end position="110"/>
    </location>
</feature>
<dbReference type="GO" id="GO:0000938">
    <property type="term" value="C:GARP complex"/>
    <property type="evidence" value="ECO:0007669"/>
    <property type="project" value="TreeGrafter"/>
</dbReference>
<reference evidence="3" key="1">
    <citation type="submission" date="2025-08" db="UniProtKB">
        <authorList>
            <consortium name="RefSeq"/>
        </authorList>
    </citation>
    <scope>IDENTIFICATION</scope>
</reference>
<organism evidence="2 3">
    <name type="scientific">Dioscorea cayennensis subsp. rotundata</name>
    <name type="common">White Guinea yam</name>
    <name type="synonym">Dioscorea rotundata</name>
    <dbReference type="NCBI Taxonomy" id="55577"/>
    <lineage>
        <taxon>Eukaryota</taxon>
        <taxon>Viridiplantae</taxon>
        <taxon>Streptophyta</taxon>
        <taxon>Embryophyta</taxon>
        <taxon>Tracheophyta</taxon>
        <taxon>Spermatophyta</taxon>
        <taxon>Magnoliopsida</taxon>
        <taxon>Liliopsida</taxon>
        <taxon>Dioscoreales</taxon>
        <taxon>Dioscoreaceae</taxon>
        <taxon>Dioscorea</taxon>
    </lineage>
</organism>
<proteinExistence type="predicted"/>
<evidence type="ECO:0000259" key="1">
    <source>
        <dbReference type="Pfam" id="PF04129"/>
    </source>
</evidence>
<dbReference type="GO" id="GO:0042147">
    <property type="term" value="P:retrograde transport, endosome to Golgi"/>
    <property type="evidence" value="ECO:0007669"/>
    <property type="project" value="TreeGrafter"/>
</dbReference>
<keyword evidence="2" id="KW-1185">Reference proteome</keyword>
<name>A0AB40C3X7_DIOCR</name>
<dbReference type="InterPro" id="IPR007258">
    <property type="entry name" value="Vps52"/>
</dbReference>
<dbReference type="GO" id="GO:0005829">
    <property type="term" value="C:cytosol"/>
    <property type="evidence" value="ECO:0007669"/>
    <property type="project" value="GOC"/>
</dbReference>
<sequence length="143" mass="16451">MNILIFCEDAFLFLVKIIFNDAFRYTVADWWQTAELDAAVSKLTKFVEDIIVLPGMVDIIVDEEVSEEYLKTLESLSKQLKFPEVDSMVKPSKALKDVQSELEKASATEQSQGFELDEIMLVTTNGETFFQKVFEFIVQKYMP</sequence>
<dbReference type="Pfam" id="PF04129">
    <property type="entry name" value="Vps52_CC"/>
    <property type="match status" value="1"/>
</dbReference>
<protein>
    <submittedName>
        <fullName evidence="3">Vacuolar protein sorting-associated protein 52 A-like</fullName>
    </submittedName>
</protein>
<gene>
    <name evidence="3" type="primary">LOC120271715</name>
</gene>
<evidence type="ECO:0000313" key="2">
    <source>
        <dbReference type="Proteomes" id="UP001515500"/>
    </source>
</evidence>
<evidence type="ECO:0000313" key="3">
    <source>
        <dbReference type="RefSeq" id="XP_039134327.1"/>
    </source>
</evidence>
<dbReference type="Proteomes" id="UP001515500">
    <property type="component" value="Chromosome 11"/>
</dbReference>
<dbReference type="GO" id="GO:0019905">
    <property type="term" value="F:syntaxin binding"/>
    <property type="evidence" value="ECO:0007669"/>
    <property type="project" value="TreeGrafter"/>
</dbReference>